<dbReference type="AlphaFoldDB" id="A0A1G7NN36"/>
<evidence type="ECO:0000313" key="8">
    <source>
        <dbReference type="EMBL" id="SDF74699.1"/>
    </source>
</evidence>
<name>A0A1G7NN36_9ACTN</name>
<sequence>MNAPVHAWFPTSDCTSGCVDAPPQQAGRAARARRWTGLATALTGAAAGSPDAAARALAALGVQVRVLPPSVPWRAAGEGPAPLVVANHVSWLDDVALMAVFPALRPVAKAEVGTWPVIGGAARRSEAVFLDRGSLRRLPGTVAQVADLLRSGIPVLVHPEGTTSCGTALRRFRPAMFQAAIDAGAPVCPVALRYRTPEGPTAAAGYLGGDSLGRSLRRVVGTRELVLELHQLAPLHPGGDRRSLAALAEYAVATAVGVQARPGTAHRPVAPRPAERADLVTR</sequence>
<keyword evidence="2" id="KW-0444">Lipid biosynthesis</keyword>
<protein>
    <submittedName>
        <fullName evidence="8">1-acyl-sn-glycerol-3-phosphate acyltransferases</fullName>
    </submittedName>
</protein>
<evidence type="ECO:0000256" key="5">
    <source>
        <dbReference type="ARBA" id="ARBA00023315"/>
    </source>
</evidence>
<comment type="pathway">
    <text evidence="1">Lipid metabolism.</text>
</comment>
<proteinExistence type="predicted"/>
<accession>A0A1G7NN36</accession>
<gene>
    <name evidence="8" type="ORF">SAMN05660662_3221</name>
</gene>
<keyword evidence="5 8" id="KW-0012">Acyltransferase</keyword>
<evidence type="ECO:0000256" key="1">
    <source>
        <dbReference type="ARBA" id="ARBA00005189"/>
    </source>
</evidence>
<dbReference type="PANTHER" id="PTHR10434">
    <property type="entry name" value="1-ACYL-SN-GLYCEROL-3-PHOSPHATE ACYLTRANSFERASE"/>
    <property type="match status" value="1"/>
</dbReference>
<evidence type="ECO:0000256" key="4">
    <source>
        <dbReference type="ARBA" id="ARBA00023098"/>
    </source>
</evidence>
<evidence type="ECO:0000259" key="7">
    <source>
        <dbReference type="SMART" id="SM00563"/>
    </source>
</evidence>
<dbReference type="PANTHER" id="PTHR10434:SF64">
    <property type="entry name" value="1-ACYL-SN-GLYCEROL-3-PHOSPHATE ACYLTRANSFERASE-RELATED"/>
    <property type="match status" value="1"/>
</dbReference>
<dbReference type="Proteomes" id="UP000199406">
    <property type="component" value="Unassembled WGS sequence"/>
</dbReference>
<dbReference type="GO" id="GO:0003841">
    <property type="term" value="F:1-acylglycerol-3-phosphate O-acyltransferase activity"/>
    <property type="evidence" value="ECO:0007669"/>
    <property type="project" value="TreeGrafter"/>
</dbReference>
<dbReference type="CDD" id="cd07989">
    <property type="entry name" value="LPLAT_AGPAT-like"/>
    <property type="match status" value="1"/>
</dbReference>
<feature type="region of interest" description="Disordered" evidence="6">
    <location>
        <begin position="261"/>
        <end position="282"/>
    </location>
</feature>
<reference evidence="9" key="1">
    <citation type="submission" date="2016-10" db="EMBL/GenBank/DDBJ databases">
        <authorList>
            <person name="Varghese N."/>
            <person name="Submissions S."/>
        </authorList>
    </citation>
    <scope>NUCLEOTIDE SEQUENCE [LARGE SCALE GENOMIC DNA]</scope>
    <source>
        <strain evidence="9">DSM 44268</strain>
    </source>
</reference>
<keyword evidence="4" id="KW-0443">Lipid metabolism</keyword>
<dbReference type="STRING" id="1550231.SAMN05660662_3221"/>
<evidence type="ECO:0000256" key="3">
    <source>
        <dbReference type="ARBA" id="ARBA00022679"/>
    </source>
</evidence>
<dbReference type="Pfam" id="PF01553">
    <property type="entry name" value="Acyltransferase"/>
    <property type="match status" value="1"/>
</dbReference>
<dbReference type="InterPro" id="IPR002123">
    <property type="entry name" value="Plipid/glycerol_acylTrfase"/>
</dbReference>
<evidence type="ECO:0000256" key="6">
    <source>
        <dbReference type="SAM" id="MobiDB-lite"/>
    </source>
</evidence>
<dbReference type="SMART" id="SM00563">
    <property type="entry name" value="PlsC"/>
    <property type="match status" value="1"/>
</dbReference>
<dbReference type="GO" id="GO:0006654">
    <property type="term" value="P:phosphatidic acid biosynthetic process"/>
    <property type="evidence" value="ECO:0007669"/>
    <property type="project" value="TreeGrafter"/>
</dbReference>
<dbReference type="SUPFAM" id="SSF69593">
    <property type="entry name" value="Glycerol-3-phosphate (1)-acyltransferase"/>
    <property type="match status" value="1"/>
</dbReference>
<evidence type="ECO:0000313" key="9">
    <source>
        <dbReference type="Proteomes" id="UP000199406"/>
    </source>
</evidence>
<keyword evidence="9" id="KW-1185">Reference proteome</keyword>
<evidence type="ECO:0000256" key="2">
    <source>
        <dbReference type="ARBA" id="ARBA00022516"/>
    </source>
</evidence>
<keyword evidence="3 8" id="KW-0808">Transferase</keyword>
<dbReference type="EMBL" id="FNBT01000006">
    <property type="protein sequence ID" value="SDF74699.1"/>
    <property type="molecule type" value="Genomic_DNA"/>
</dbReference>
<feature type="domain" description="Phospholipid/glycerol acyltransferase" evidence="7">
    <location>
        <begin position="82"/>
        <end position="195"/>
    </location>
</feature>
<feature type="compositionally biased region" description="Basic and acidic residues" evidence="6">
    <location>
        <begin position="273"/>
        <end position="282"/>
    </location>
</feature>
<organism evidence="8 9">
    <name type="scientific">Blastococcus aurantiacus</name>
    <dbReference type="NCBI Taxonomy" id="1550231"/>
    <lineage>
        <taxon>Bacteria</taxon>
        <taxon>Bacillati</taxon>
        <taxon>Actinomycetota</taxon>
        <taxon>Actinomycetes</taxon>
        <taxon>Geodermatophilales</taxon>
        <taxon>Geodermatophilaceae</taxon>
        <taxon>Blastococcus</taxon>
    </lineage>
</organism>